<accession>A0ABY2YWD9</accession>
<keyword evidence="1" id="KW-0472">Membrane</keyword>
<protein>
    <recommendedName>
        <fullName evidence="4">ABC transporter permease</fullName>
    </recommendedName>
</protein>
<evidence type="ECO:0000313" key="2">
    <source>
        <dbReference type="EMBL" id="TPR16071.1"/>
    </source>
</evidence>
<feature type="transmembrane region" description="Helical" evidence="1">
    <location>
        <begin position="172"/>
        <end position="192"/>
    </location>
</feature>
<name>A0ABY2YWD9_9LACO</name>
<evidence type="ECO:0008006" key="4">
    <source>
        <dbReference type="Google" id="ProtNLM"/>
    </source>
</evidence>
<feature type="transmembrane region" description="Helical" evidence="1">
    <location>
        <begin position="237"/>
        <end position="258"/>
    </location>
</feature>
<keyword evidence="1" id="KW-0812">Transmembrane</keyword>
<feature type="transmembrane region" description="Helical" evidence="1">
    <location>
        <begin position="132"/>
        <end position="152"/>
    </location>
</feature>
<feature type="transmembrane region" description="Helical" evidence="1">
    <location>
        <begin position="264"/>
        <end position="283"/>
    </location>
</feature>
<reference evidence="2 3" key="1">
    <citation type="submission" date="2018-08" db="EMBL/GenBank/DDBJ databases">
        <title>Comparative genomics of wild bee and flower associated Lactobacillus reveals potential adaptation to the bee host.</title>
        <authorList>
            <person name="Vuong H.Q."/>
            <person name="Mcfrederick Q.S."/>
        </authorList>
    </citation>
    <scope>NUCLEOTIDE SEQUENCE [LARGE SCALE GENOMIC DNA]</scope>
    <source>
        <strain evidence="2 3">HV_04</strain>
    </source>
</reference>
<evidence type="ECO:0000313" key="3">
    <source>
        <dbReference type="Proteomes" id="UP000767392"/>
    </source>
</evidence>
<keyword evidence="3" id="KW-1185">Reference proteome</keyword>
<evidence type="ECO:0000256" key="1">
    <source>
        <dbReference type="SAM" id="Phobius"/>
    </source>
</evidence>
<dbReference type="Proteomes" id="UP000767392">
    <property type="component" value="Unassembled WGS sequence"/>
</dbReference>
<proteinExistence type="predicted"/>
<sequence>MLDFLIKNIKNIYLNKIYYGSDILNFKMRQLFAVARHEFLNQFNSFSYWMMFVIPLIVVTALFKYVNLKFNFNNSNFINMVWGFSIPVLTFFFCLIYIGIIANSVARDKTSKLSEMLMSIVDAKEQINGKMLGIYLLLCFQIAFYTIFILILSKVMNNNFLFLFIGRVKIGLIVYSILALFVSLFMFLAITVQFSCFITDTSQISSATMPPMIFLLEFFSLSLLYNSVGFDGDNMIWIFYIICMWPPVGSTLTPSLIASGNISYLFAYSTLIIQIMIMYILYVKSIHVFKYGLLSNKKKNIFIEGFKFR</sequence>
<gene>
    <name evidence="2" type="ORF">DY048_01005</name>
</gene>
<organism evidence="2 3">
    <name type="scientific">Apilactobacillus timberlakei</name>
    <dbReference type="NCBI Taxonomy" id="2008380"/>
    <lineage>
        <taxon>Bacteria</taxon>
        <taxon>Bacillati</taxon>
        <taxon>Bacillota</taxon>
        <taxon>Bacilli</taxon>
        <taxon>Lactobacillales</taxon>
        <taxon>Lactobacillaceae</taxon>
        <taxon>Apilactobacillus</taxon>
    </lineage>
</organism>
<feature type="transmembrane region" description="Helical" evidence="1">
    <location>
        <begin position="77"/>
        <end position="102"/>
    </location>
</feature>
<comment type="caution">
    <text evidence="2">The sequence shown here is derived from an EMBL/GenBank/DDBJ whole genome shotgun (WGS) entry which is preliminary data.</text>
</comment>
<dbReference type="EMBL" id="QUAM01000001">
    <property type="protein sequence ID" value="TPR16071.1"/>
    <property type="molecule type" value="Genomic_DNA"/>
</dbReference>
<feature type="transmembrane region" description="Helical" evidence="1">
    <location>
        <begin position="46"/>
        <end position="65"/>
    </location>
</feature>
<keyword evidence="1" id="KW-1133">Transmembrane helix</keyword>
<feature type="transmembrane region" description="Helical" evidence="1">
    <location>
        <begin position="204"/>
        <end position="225"/>
    </location>
</feature>